<dbReference type="OrthoDB" id="9785826at2"/>
<gene>
    <name evidence="1" type="ORF">WG68_09375</name>
</gene>
<dbReference type="RefSeq" id="WP_046557432.1">
    <property type="nucleotide sequence ID" value="NZ_LAHO01000008.1"/>
</dbReference>
<dbReference type="SUPFAM" id="SSF51735">
    <property type="entry name" value="NAD(P)-binding Rossmann-fold domains"/>
    <property type="match status" value="1"/>
</dbReference>
<dbReference type="Gene3D" id="3.40.50.720">
    <property type="entry name" value="NAD(P)-binding Rossmann-like Domain"/>
    <property type="match status" value="1"/>
</dbReference>
<name>A0A0M2V400_9GAMM</name>
<accession>A0A0M2V400</accession>
<proteinExistence type="predicted"/>
<keyword evidence="2" id="KW-1185">Reference proteome</keyword>
<evidence type="ECO:0000313" key="1">
    <source>
        <dbReference type="EMBL" id="KKO45587.1"/>
    </source>
</evidence>
<protein>
    <submittedName>
        <fullName evidence="1">Short-chain dehydrogenase</fullName>
    </submittedName>
</protein>
<dbReference type="InterPro" id="IPR052184">
    <property type="entry name" value="SDR_enzymes"/>
</dbReference>
<evidence type="ECO:0000313" key="2">
    <source>
        <dbReference type="Proteomes" id="UP000034228"/>
    </source>
</evidence>
<sequence>MAEQVLIIGAGSGIGRGLVEYYLQQGHPVQAMSRSNCPEALTKTAVQWRQLDANAGDDEEGPELAINKLVAEAIIAQPTIIFICQGWLHDNKHGPEKTLRQLSPSQLQKSFAINVLQPALYLKALFGYLTKQPQVKVLVLSAKVGSITDNQLGGWYSYRLSKAAVNMLVKTSSIELQRYNKTAALVSLHPGTTDTPLSAPFQANVPSGQLQTGAATAQRLARVAANLSPEQSGKLLNWDGTVLPF</sequence>
<comment type="caution">
    <text evidence="1">The sequence shown here is derived from an EMBL/GenBank/DDBJ whole genome shotgun (WGS) entry which is preliminary data.</text>
</comment>
<dbReference type="STRING" id="336831.WG68_09375"/>
<dbReference type="PANTHER" id="PTHR45458:SF2">
    <property type="entry name" value="OXIDOREDUCTASE, SHORT CHAIN DEHYDROGENASE_REDUCTASE FAMILY SUPERFAMILY (AFU_ORTHOLOGUE AFUA_3G13450)"/>
    <property type="match status" value="1"/>
</dbReference>
<dbReference type="InterPro" id="IPR002347">
    <property type="entry name" value="SDR_fam"/>
</dbReference>
<dbReference type="GO" id="GO:0016616">
    <property type="term" value="F:oxidoreductase activity, acting on the CH-OH group of donors, NAD or NADP as acceptor"/>
    <property type="evidence" value="ECO:0007669"/>
    <property type="project" value="TreeGrafter"/>
</dbReference>
<organism evidence="1 2">
    <name type="scientific">Arsukibacterium ikkense</name>
    <dbReference type="NCBI Taxonomy" id="336831"/>
    <lineage>
        <taxon>Bacteria</taxon>
        <taxon>Pseudomonadati</taxon>
        <taxon>Pseudomonadota</taxon>
        <taxon>Gammaproteobacteria</taxon>
        <taxon>Chromatiales</taxon>
        <taxon>Chromatiaceae</taxon>
        <taxon>Arsukibacterium</taxon>
    </lineage>
</organism>
<reference evidence="1 2" key="1">
    <citation type="submission" date="2015-03" db="EMBL/GenBank/DDBJ databases">
        <title>Draft genome sequences of two protease-producing strains of Arsukibacterium isolated from two cold and alkaline environments.</title>
        <authorList>
            <person name="Lylloff J.E."/>
            <person name="Skov L.B."/>
            <person name="Jepsen M."/>
            <person name="Hallin P.F."/>
            <person name="Sorensen S.J."/>
            <person name="Stougaard P."/>
            <person name="Glaring M.A."/>
        </authorList>
    </citation>
    <scope>NUCLEOTIDE SEQUENCE [LARGE SCALE GENOMIC DNA]</scope>
    <source>
        <strain evidence="1 2">GCM72</strain>
    </source>
</reference>
<dbReference type="PRINTS" id="PR00081">
    <property type="entry name" value="GDHRDH"/>
</dbReference>
<dbReference type="EMBL" id="LAHO01000008">
    <property type="protein sequence ID" value="KKO45587.1"/>
    <property type="molecule type" value="Genomic_DNA"/>
</dbReference>
<dbReference type="PANTHER" id="PTHR45458">
    <property type="entry name" value="SHORT-CHAIN DEHYDROGENASE/REDUCTASE SDR"/>
    <property type="match status" value="1"/>
</dbReference>
<dbReference type="PATRIC" id="fig|336831.14.peg.177"/>
<dbReference type="AlphaFoldDB" id="A0A0M2V400"/>
<dbReference type="Pfam" id="PF00106">
    <property type="entry name" value="adh_short"/>
    <property type="match status" value="1"/>
</dbReference>
<dbReference type="InterPro" id="IPR036291">
    <property type="entry name" value="NAD(P)-bd_dom_sf"/>
</dbReference>
<dbReference type="Proteomes" id="UP000034228">
    <property type="component" value="Unassembled WGS sequence"/>
</dbReference>